<dbReference type="EMBL" id="JBHTEE010000001">
    <property type="protein sequence ID" value="MFC7605411.1"/>
    <property type="molecule type" value="Genomic_DNA"/>
</dbReference>
<dbReference type="InterPro" id="IPR050267">
    <property type="entry name" value="Anti-sigma-factor_SerPK"/>
</dbReference>
<organism evidence="4 5">
    <name type="scientific">Streptosporangium amethystogenes subsp. fukuiense</name>
    <dbReference type="NCBI Taxonomy" id="698418"/>
    <lineage>
        <taxon>Bacteria</taxon>
        <taxon>Bacillati</taxon>
        <taxon>Actinomycetota</taxon>
        <taxon>Actinomycetes</taxon>
        <taxon>Streptosporangiales</taxon>
        <taxon>Streptosporangiaceae</taxon>
        <taxon>Streptosporangium</taxon>
    </lineage>
</organism>
<dbReference type="PANTHER" id="PTHR35526">
    <property type="entry name" value="ANTI-SIGMA-F FACTOR RSBW-RELATED"/>
    <property type="match status" value="1"/>
</dbReference>
<dbReference type="SUPFAM" id="SSF55874">
    <property type="entry name" value="ATPase domain of HSP90 chaperone/DNA topoisomerase II/histidine kinase"/>
    <property type="match status" value="1"/>
</dbReference>
<proteinExistence type="predicted"/>
<sequence>MEPETFSEILLPSNVEAASRAREEVRKWLGEHHPAYENARLAVSELVTNAVRHARRGVAGQAEVSGTRASDGGTAGNDPLVLRLLAYGGLLRVEVADTGLSTEEPCARADPACLLMENGRGLAIVGMLSGGNWGYRSHGRHPGRTVWCELPVVPPSDEGPIETSAPPPPDDLLPGTPAFAWMPPPQ</sequence>
<accession>A0ABW2TB09</accession>
<dbReference type="RefSeq" id="WP_343974940.1">
    <property type="nucleotide sequence ID" value="NZ_BAAAGK010000127.1"/>
</dbReference>
<feature type="domain" description="Histidine kinase/HSP90-like ATPase" evidence="3">
    <location>
        <begin position="12"/>
        <end position="129"/>
    </location>
</feature>
<evidence type="ECO:0000256" key="1">
    <source>
        <dbReference type="ARBA" id="ARBA00022527"/>
    </source>
</evidence>
<gene>
    <name evidence="4" type="ORF">ACFQVD_35455</name>
</gene>
<dbReference type="Proteomes" id="UP001596514">
    <property type="component" value="Unassembled WGS sequence"/>
</dbReference>
<keyword evidence="1" id="KW-0723">Serine/threonine-protein kinase</keyword>
<keyword evidence="1" id="KW-0808">Transferase</keyword>
<dbReference type="CDD" id="cd16936">
    <property type="entry name" value="HATPase_RsbW-like"/>
    <property type="match status" value="1"/>
</dbReference>
<evidence type="ECO:0000259" key="3">
    <source>
        <dbReference type="Pfam" id="PF13581"/>
    </source>
</evidence>
<keyword evidence="5" id="KW-1185">Reference proteome</keyword>
<feature type="region of interest" description="Disordered" evidence="2">
    <location>
        <begin position="154"/>
        <end position="186"/>
    </location>
</feature>
<protein>
    <submittedName>
        <fullName evidence="4">ATP-binding protein</fullName>
    </submittedName>
</protein>
<dbReference type="InterPro" id="IPR003594">
    <property type="entry name" value="HATPase_dom"/>
</dbReference>
<dbReference type="InterPro" id="IPR036890">
    <property type="entry name" value="HATPase_C_sf"/>
</dbReference>
<evidence type="ECO:0000313" key="4">
    <source>
        <dbReference type="EMBL" id="MFC7605411.1"/>
    </source>
</evidence>
<name>A0ABW2TB09_9ACTN</name>
<dbReference type="GO" id="GO:0005524">
    <property type="term" value="F:ATP binding"/>
    <property type="evidence" value="ECO:0007669"/>
    <property type="project" value="UniProtKB-KW"/>
</dbReference>
<comment type="caution">
    <text evidence="4">The sequence shown here is derived from an EMBL/GenBank/DDBJ whole genome shotgun (WGS) entry which is preliminary data.</text>
</comment>
<keyword evidence="4" id="KW-0067">ATP-binding</keyword>
<keyword evidence="1" id="KW-0418">Kinase</keyword>
<reference evidence="5" key="1">
    <citation type="journal article" date="2019" name="Int. J. Syst. Evol. Microbiol.">
        <title>The Global Catalogue of Microorganisms (GCM) 10K type strain sequencing project: providing services to taxonomists for standard genome sequencing and annotation.</title>
        <authorList>
            <consortium name="The Broad Institute Genomics Platform"/>
            <consortium name="The Broad Institute Genome Sequencing Center for Infectious Disease"/>
            <person name="Wu L."/>
            <person name="Ma J."/>
        </authorList>
    </citation>
    <scope>NUCLEOTIDE SEQUENCE [LARGE SCALE GENOMIC DNA]</scope>
    <source>
        <strain evidence="5">JCM 10083</strain>
    </source>
</reference>
<dbReference type="PANTHER" id="PTHR35526:SF3">
    <property type="entry name" value="ANTI-SIGMA-F FACTOR RSBW"/>
    <property type="match status" value="1"/>
</dbReference>
<dbReference type="Gene3D" id="3.30.565.10">
    <property type="entry name" value="Histidine kinase-like ATPase, C-terminal domain"/>
    <property type="match status" value="1"/>
</dbReference>
<evidence type="ECO:0000256" key="2">
    <source>
        <dbReference type="SAM" id="MobiDB-lite"/>
    </source>
</evidence>
<evidence type="ECO:0000313" key="5">
    <source>
        <dbReference type="Proteomes" id="UP001596514"/>
    </source>
</evidence>
<keyword evidence="4" id="KW-0547">Nucleotide-binding</keyword>
<dbReference type="Pfam" id="PF13581">
    <property type="entry name" value="HATPase_c_2"/>
    <property type="match status" value="1"/>
</dbReference>